<evidence type="ECO:0000313" key="1">
    <source>
        <dbReference type="EMBL" id="KUG20268.1"/>
    </source>
</evidence>
<dbReference type="AlphaFoldDB" id="A0A0W8FH90"/>
<name>A0A0W8FH90_9ZZZZ</name>
<comment type="caution">
    <text evidence="1">The sequence shown here is derived from an EMBL/GenBank/DDBJ whole genome shotgun (WGS) entry which is preliminary data.</text>
</comment>
<accession>A0A0W8FH90</accession>
<organism evidence="1">
    <name type="scientific">hydrocarbon metagenome</name>
    <dbReference type="NCBI Taxonomy" id="938273"/>
    <lineage>
        <taxon>unclassified sequences</taxon>
        <taxon>metagenomes</taxon>
        <taxon>ecological metagenomes</taxon>
    </lineage>
</organism>
<protein>
    <submittedName>
        <fullName evidence="1">Uncharacterized protein</fullName>
    </submittedName>
</protein>
<reference evidence="1" key="1">
    <citation type="journal article" date="2015" name="Proc. Natl. Acad. Sci. U.S.A.">
        <title>Networks of energetic and metabolic interactions define dynamics in microbial communities.</title>
        <authorList>
            <person name="Embree M."/>
            <person name="Liu J.K."/>
            <person name="Al-Bassam M.M."/>
            <person name="Zengler K."/>
        </authorList>
    </citation>
    <scope>NUCLEOTIDE SEQUENCE</scope>
</reference>
<proteinExistence type="predicted"/>
<sequence>MSRIAVFAGEASLHVDQWNALQHGEKIVSDNSISSCPARIPGETSQRTLLIAADRTDSRASGLQGACRPFEGRRGVGDTTCQWPG</sequence>
<dbReference type="EMBL" id="LNQE01001209">
    <property type="protein sequence ID" value="KUG20268.1"/>
    <property type="molecule type" value="Genomic_DNA"/>
</dbReference>
<gene>
    <name evidence="1" type="ORF">ASZ90_010002</name>
</gene>